<sequence length="93" mass="9822">MTLGCATVTDSLDTGVLDTSHLSISACWTPIVSRSAARYGTLVALAISAGRDPRPRRMDLMIGAIASTRGLPLYMRNAKGFKGLEDVLSVVAI</sequence>
<protein>
    <recommendedName>
        <fullName evidence="3">Type II toxin-antitoxin system VapC family toxin</fullName>
    </recommendedName>
</protein>
<keyword evidence="2" id="KW-1185">Reference proteome</keyword>
<name>A0ABP6X7G4_9ACTN</name>
<organism evidence="1 2">
    <name type="scientific">Kribbella ginsengisoli</name>
    <dbReference type="NCBI Taxonomy" id="363865"/>
    <lineage>
        <taxon>Bacteria</taxon>
        <taxon>Bacillati</taxon>
        <taxon>Actinomycetota</taxon>
        <taxon>Actinomycetes</taxon>
        <taxon>Propionibacteriales</taxon>
        <taxon>Kribbellaceae</taxon>
        <taxon>Kribbella</taxon>
    </lineage>
</organism>
<gene>
    <name evidence="1" type="ORF">GCM10022235_33890</name>
</gene>
<evidence type="ECO:0000313" key="1">
    <source>
        <dbReference type="EMBL" id="GAA3562704.1"/>
    </source>
</evidence>
<accession>A0ABP6X7G4</accession>
<proteinExistence type="predicted"/>
<evidence type="ECO:0008006" key="3">
    <source>
        <dbReference type="Google" id="ProtNLM"/>
    </source>
</evidence>
<comment type="caution">
    <text evidence="1">The sequence shown here is derived from an EMBL/GenBank/DDBJ whole genome shotgun (WGS) entry which is preliminary data.</text>
</comment>
<reference evidence="2" key="1">
    <citation type="journal article" date="2019" name="Int. J. Syst. Evol. Microbiol.">
        <title>The Global Catalogue of Microorganisms (GCM) 10K type strain sequencing project: providing services to taxonomists for standard genome sequencing and annotation.</title>
        <authorList>
            <consortium name="The Broad Institute Genomics Platform"/>
            <consortium name="The Broad Institute Genome Sequencing Center for Infectious Disease"/>
            <person name="Wu L."/>
            <person name="Ma J."/>
        </authorList>
    </citation>
    <scope>NUCLEOTIDE SEQUENCE [LARGE SCALE GENOMIC DNA]</scope>
    <source>
        <strain evidence="2">JCM 16928</strain>
    </source>
</reference>
<evidence type="ECO:0000313" key="2">
    <source>
        <dbReference type="Proteomes" id="UP001501222"/>
    </source>
</evidence>
<dbReference type="Proteomes" id="UP001501222">
    <property type="component" value="Unassembled WGS sequence"/>
</dbReference>
<dbReference type="EMBL" id="BAABAA010000004">
    <property type="protein sequence ID" value="GAA3562704.1"/>
    <property type="molecule type" value="Genomic_DNA"/>
</dbReference>
<dbReference type="Gene3D" id="3.40.50.1010">
    <property type="entry name" value="5'-nuclease"/>
    <property type="match status" value="1"/>
</dbReference>